<dbReference type="InterPro" id="IPR051049">
    <property type="entry name" value="Dienelactone_hydrolase-like"/>
</dbReference>
<dbReference type="Proteomes" id="UP000240527">
    <property type="component" value="Chromosome"/>
</dbReference>
<proteinExistence type="predicted"/>
<dbReference type="InterPro" id="IPR029058">
    <property type="entry name" value="AB_hydrolase_fold"/>
</dbReference>
<feature type="domain" description="Dienelactone hydrolase" evidence="1">
    <location>
        <begin position="17"/>
        <end position="228"/>
    </location>
</feature>
<evidence type="ECO:0000259" key="1">
    <source>
        <dbReference type="Pfam" id="PF01738"/>
    </source>
</evidence>
<dbReference type="PANTHER" id="PTHR46623:SF6">
    <property type="entry name" value="ALPHA_BETA-HYDROLASES SUPERFAMILY PROTEIN"/>
    <property type="match status" value="1"/>
</dbReference>
<dbReference type="PANTHER" id="PTHR46623">
    <property type="entry name" value="CARBOXYMETHYLENEBUTENOLIDASE-RELATED"/>
    <property type="match status" value="1"/>
</dbReference>
<keyword evidence="3" id="KW-1185">Reference proteome</keyword>
<protein>
    <submittedName>
        <fullName evidence="2">Dienelactone hydrolase family protein</fullName>
    </submittedName>
</protein>
<dbReference type="InterPro" id="IPR002925">
    <property type="entry name" value="Dienelactn_hydro"/>
</dbReference>
<sequence>MAEIITLTAAHDGFGFTALHAQPEGPRPQEGGRGGVIVIQEIFGLDQYVREDVARWSARGFEVLAPSMFDRGEKGFTALHDEAGFARGKELALANGPDNAMGDIQACIDFLKDRGPVFLVGYCYGGTMAWLAAARCEGLAAAASYYGGGVAGMAKFDLRAPVIVHLGATDPHIPAEEVKAAIWTAHPEVPVHVYEASGHGFNNDGRPDSDLADAELARQRTVEFFAQHEAS</sequence>
<dbReference type="Gene3D" id="3.40.50.1820">
    <property type="entry name" value="alpha/beta hydrolase"/>
    <property type="match status" value="1"/>
</dbReference>
<dbReference type="Pfam" id="PF01738">
    <property type="entry name" value="DLH"/>
    <property type="match status" value="1"/>
</dbReference>
<reference evidence="2 3" key="1">
    <citation type="journal article" date="2015" name="Biotechnol. Bioeng.">
        <title>Genome sequence and phenotypic characterization of Caulobacter segnis.</title>
        <authorList>
            <person name="Patel S."/>
            <person name="Fletcher B."/>
            <person name="Scott D.C."/>
            <person name="Ely B."/>
        </authorList>
    </citation>
    <scope>NUCLEOTIDE SEQUENCE [LARGE SCALE GENOMIC DNA]</scope>
    <source>
        <strain evidence="2 3">TK0059</strain>
    </source>
</reference>
<dbReference type="GO" id="GO:0016787">
    <property type="term" value="F:hydrolase activity"/>
    <property type="evidence" value="ECO:0007669"/>
    <property type="project" value="UniProtKB-KW"/>
</dbReference>
<dbReference type="RefSeq" id="WP_013077728.1">
    <property type="nucleotide sequence ID" value="NZ_CP027850.1"/>
</dbReference>
<evidence type="ECO:0000313" key="3">
    <source>
        <dbReference type="Proteomes" id="UP000240527"/>
    </source>
</evidence>
<gene>
    <name evidence="2" type="ORF">B7G68_02795</name>
</gene>
<evidence type="ECO:0000313" key="2">
    <source>
        <dbReference type="EMBL" id="AVQ00881.1"/>
    </source>
</evidence>
<keyword evidence="2" id="KW-0378">Hydrolase</keyword>
<accession>A0ABM6TCQ5</accession>
<organism evidence="2 3">
    <name type="scientific">Caulobacter segnis</name>
    <dbReference type="NCBI Taxonomy" id="88688"/>
    <lineage>
        <taxon>Bacteria</taxon>
        <taxon>Pseudomonadati</taxon>
        <taxon>Pseudomonadota</taxon>
        <taxon>Alphaproteobacteria</taxon>
        <taxon>Caulobacterales</taxon>
        <taxon>Caulobacteraceae</taxon>
        <taxon>Caulobacter</taxon>
    </lineage>
</organism>
<dbReference type="SUPFAM" id="SSF53474">
    <property type="entry name" value="alpha/beta-Hydrolases"/>
    <property type="match status" value="1"/>
</dbReference>
<name>A0ABM6TCQ5_9CAUL</name>
<dbReference type="EMBL" id="CP027850">
    <property type="protein sequence ID" value="AVQ00881.1"/>
    <property type="molecule type" value="Genomic_DNA"/>
</dbReference>